<organism evidence="1 2">
    <name type="scientific">Spirosoma telluris</name>
    <dbReference type="NCBI Taxonomy" id="2183553"/>
    <lineage>
        <taxon>Bacteria</taxon>
        <taxon>Pseudomonadati</taxon>
        <taxon>Bacteroidota</taxon>
        <taxon>Cytophagia</taxon>
        <taxon>Cytophagales</taxon>
        <taxon>Cytophagaceae</taxon>
        <taxon>Spirosoma</taxon>
    </lineage>
</organism>
<evidence type="ECO:0000313" key="2">
    <source>
        <dbReference type="Proteomes" id="UP000249016"/>
    </source>
</evidence>
<evidence type="ECO:0008006" key="3">
    <source>
        <dbReference type="Google" id="ProtNLM"/>
    </source>
</evidence>
<dbReference type="AlphaFoldDB" id="A0A327NEK4"/>
<gene>
    <name evidence="1" type="ORF">HMF3257_02555</name>
</gene>
<accession>A0A327NEK4</accession>
<reference evidence="1 2" key="1">
    <citation type="submission" date="2018-06" db="EMBL/GenBank/DDBJ databases">
        <title>Spirosoma sp. HMF3257 Genome sequencing and assembly.</title>
        <authorList>
            <person name="Kang H."/>
            <person name="Cha I."/>
            <person name="Kim H."/>
            <person name="Kang J."/>
            <person name="Joh K."/>
        </authorList>
    </citation>
    <scope>NUCLEOTIDE SEQUENCE [LARGE SCALE GENOMIC DNA]</scope>
    <source>
        <strain evidence="1 2">HMF3257</strain>
    </source>
</reference>
<dbReference type="Proteomes" id="UP000249016">
    <property type="component" value="Unassembled WGS sequence"/>
</dbReference>
<dbReference type="RefSeq" id="WP_111340461.1">
    <property type="nucleotide sequence ID" value="NZ_WPIM01000001.1"/>
</dbReference>
<dbReference type="EMBL" id="QLII01000001">
    <property type="protein sequence ID" value="RAI73582.1"/>
    <property type="molecule type" value="Genomic_DNA"/>
</dbReference>
<comment type="caution">
    <text evidence="1">The sequence shown here is derived from an EMBL/GenBank/DDBJ whole genome shotgun (WGS) entry which is preliminary data.</text>
</comment>
<evidence type="ECO:0000313" key="1">
    <source>
        <dbReference type="EMBL" id="RAI73582.1"/>
    </source>
</evidence>
<keyword evidence="2" id="KW-1185">Reference proteome</keyword>
<proteinExistence type="predicted"/>
<name>A0A327NEK4_9BACT</name>
<protein>
    <recommendedName>
        <fullName evidence="3">TonB-dependent receptor</fullName>
    </recommendedName>
</protein>
<sequence length="183" mass="20434">MNISKDLALRTSMGIDARNGTLQRAFLKEYEASQSRRVTQLTEASNNYLSWTWSNTLTYQKKFAQLHDIKVLLGTEAIKNTGRGLFGAKSNYDFESTNFLSLNTGLPQSLGDVSANDADINRNTLLFSNSLFSYFGRLDYILRTSICSMLPFGGMVHRSLDLMYAMPIFRLSASVGGFPTKPS</sequence>